<proteinExistence type="predicted"/>
<dbReference type="AlphaFoldDB" id="A0A9D4K7U7"/>
<gene>
    <name evidence="1" type="ORF">DPMN_107804</name>
</gene>
<organism evidence="1 2">
    <name type="scientific">Dreissena polymorpha</name>
    <name type="common">Zebra mussel</name>
    <name type="synonym">Mytilus polymorpha</name>
    <dbReference type="NCBI Taxonomy" id="45954"/>
    <lineage>
        <taxon>Eukaryota</taxon>
        <taxon>Metazoa</taxon>
        <taxon>Spiralia</taxon>
        <taxon>Lophotrochozoa</taxon>
        <taxon>Mollusca</taxon>
        <taxon>Bivalvia</taxon>
        <taxon>Autobranchia</taxon>
        <taxon>Heteroconchia</taxon>
        <taxon>Euheterodonta</taxon>
        <taxon>Imparidentia</taxon>
        <taxon>Neoheterodontei</taxon>
        <taxon>Myida</taxon>
        <taxon>Dreissenoidea</taxon>
        <taxon>Dreissenidae</taxon>
        <taxon>Dreissena</taxon>
    </lineage>
</organism>
<accession>A0A9D4K7U7</accession>
<dbReference type="Proteomes" id="UP000828390">
    <property type="component" value="Unassembled WGS sequence"/>
</dbReference>
<protein>
    <submittedName>
        <fullName evidence="1">Uncharacterized protein</fullName>
    </submittedName>
</protein>
<reference evidence="1" key="1">
    <citation type="journal article" date="2019" name="bioRxiv">
        <title>The Genome of the Zebra Mussel, Dreissena polymorpha: A Resource for Invasive Species Research.</title>
        <authorList>
            <person name="McCartney M.A."/>
            <person name="Auch B."/>
            <person name="Kono T."/>
            <person name="Mallez S."/>
            <person name="Zhang Y."/>
            <person name="Obille A."/>
            <person name="Becker A."/>
            <person name="Abrahante J.E."/>
            <person name="Garbe J."/>
            <person name="Badalamenti J.P."/>
            <person name="Herman A."/>
            <person name="Mangelson H."/>
            <person name="Liachko I."/>
            <person name="Sullivan S."/>
            <person name="Sone E.D."/>
            <person name="Koren S."/>
            <person name="Silverstein K.A.T."/>
            <person name="Beckman K.B."/>
            <person name="Gohl D.M."/>
        </authorList>
    </citation>
    <scope>NUCLEOTIDE SEQUENCE</scope>
    <source>
        <strain evidence="1">Duluth1</strain>
        <tissue evidence="1">Whole animal</tissue>
    </source>
</reference>
<evidence type="ECO:0000313" key="1">
    <source>
        <dbReference type="EMBL" id="KAH3834477.1"/>
    </source>
</evidence>
<keyword evidence="2" id="KW-1185">Reference proteome</keyword>
<name>A0A9D4K7U7_DREPO</name>
<reference evidence="1" key="2">
    <citation type="submission" date="2020-11" db="EMBL/GenBank/DDBJ databases">
        <authorList>
            <person name="McCartney M.A."/>
            <person name="Auch B."/>
            <person name="Kono T."/>
            <person name="Mallez S."/>
            <person name="Becker A."/>
            <person name="Gohl D.M."/>
            <person name="Silverstein K.A.T."/>
            <person name="Koren S."/>
            <person name="Bechman K.B."/>
            <person name="Herman A."/>
            <person name="Abrahante J.E."/>
            <person name="Garbe J."/>
        </authorList>
    </citation>
    <scope>NUCLEOTIDE SEQUENCE</scope>
    <source>
        <strain evidence="1">Duluth1</strain>
        <tissue evidence="1">Whole animal</tissue>
    </source>
</reference>
<comment type="caution">
    <text evidence="1">The sequence shown here is derived from an EMBL/GenBank/DDBJ whole genome shotgun (WGS) entry which is preliminary data.</text>
</comment>
<evidence type="ECO:0000313" key="2">
    <source>
        <dbReference type="Proteomes" id="UP000828390"/>
    </source>
</evidence>
<dbReference type="EMBL" id="JAIWYP010000004">
    <property type="protein sequence ID" value="KAH3834477.1"/>
    <property type="molecule type" value="Genomic_DNA"/>
</dbReference>
<sequence length="83" mass="9188">MNDIVMARTSLFRPPASQLADLDLGDIYVILLHDTPYYDVAYEEGLVPAYSMPGVVVVYVDRRGCRISSLRGGTRAGIQPKSR</sequence>